<organism evidence="1">
    <name type="scientific">Siphoviridae sp. ct2hZ16</name>
    <dbReference type="NCBI Taxonomy" id="2826276"/>
    <lineage>
        <taxon>Viruses</taxon>
        <taxon>Duplodnaviria</taxon>
        <taxon>Heunggongvirae</taxon>
        <taxon>Uroviricota</taxon>
        <taxon>Caudoviricetes</taxon>
    </lineage>
</organism>
<protein>
    <submittedName>
        <fullName evidence="1">Uncharacterized protein</fullName>
    </submittedName>
</protein>
<name>A0A8S5QUB2_9CAUD</name>
<accession>A0A8S5QUB2</accession>
<sequence>MRLIDANKIVEVAEHAYGACNVGAIAPACILNPEFLNLRKEMAYVEEVSE</sequence>
<evidence type="ECO:0000313" key="1">
    <source>
        <dbReference type="EMBL" id="DAE22790.1"/>
    </source>
</evidence>
<dbReference type="EMBL" id="BK015739">
    <property type="protein sequence ID" value="DAE22790.1"/>
    <property type="molecule type" value="Genomic_DNA"/>
</dbReference>
<reference evidence="1" key="1">
    <citation type="journal article" date="2021" name="Proc. Natl. Acad. Sci. U.S.A.">
        <title>A Catalog of Tens of Thousands of Viruses from Human Metagenomes Reveals Hidden Associations with Chronic Diseases.</title>
        <authorList>
            <person name="Tisza M.J."/>
            <person name="Buck C.B."/>
        </authorList>
    </citation>
    <scope>NUCLEOTIDE SEQUENCE</scope>
    <source>
        <strain evidence="1">Ct2hZ16</strain>
    </source>
</reference>
<proteinExistence type="predicted"/>